<gene>
    <name evidence="3" type="ORF">JBS370_LOCUS21266</name>
    <name evidence="2" type="ORF">ZHD862_LOCUS34501</name>
</gene>
<organism evidence="3 4">
    <name type="scientific">Rotaria sordida</name>
    <dbReference type="NCBI Taxonomy" id="392033"/>
    <lineage>
        <taxon>Eukaryota</taxon>
        <taxon>Metazoa</taxon>
        <taxon>Spiralia</taxon>
        <taxon>Gnathifera</taxon>
        <taxon>Rotifera</taxon>
        <taxon>Eurotatoria</taxon>
        <taxon>Bdelloidea</taxon>
        <taxon>Philodinida</taxon>
        <taxon>Philodinidae</taxon>
        <taxon>Rotaria</taxon>
    </lineage>
</organism>
<sequence length="393" mass="46498">MINEINEQTIEQNPYLPLKEKSRNDLPDYLKVSNRIFRQMLISSLEDADTIVKRLNTIEKLNFARQYAHLFHRLFYVQLQQDQWKYYYNIGIKENIWSGRVSTKWALMNSMCHTYGRSKQLIEQRLHITARQLQEASQKIQEFSNQPLPPCILEMNPPLDFPFFVAIITAFVRKGQYKIKQQFESKKKMLILDSTDHRLVQAIYNLKPTKQQIRAIRNRWKAIYNKIQIKEQIEILKHRIHSNRLPPGFNLLDYSLDEIEKILTRSPKSSVTNSTDQETVLSARRLKKIGRFKYDMLELSIAAGEEKERYWSKKAKIEIKKLLATKDKLKKHALFPDLFQQLIVAVETREQHMLKRADYLKQKKLKSFFDDAPTPENDIMDDNSNDSVGAINH</sequence>
<accession>A0A819I724</accession>
<dbReference type="EMBL" id="CAJOBD010002793">
    <property type="protein sequence ID" value="CAF3908474.1"/>
    <property type="molecule type" value="Genomic_DNA"/>
</dbReference>
<dbReference type="EMBL" id="CAJNOT010004483">
    <property type="protein sequence ID" value="CAF1433884.1"/>
    <property type="molecule type" value="Genomic_DNA"/>
</dbReference>
<proteinExistence type="predicted"/>
<dbReference type="Proteomes" id="UP000663864">
    <property type="component" value="Unassembled WGS sequence"/>
</dbReference>
<dbReference type="Proteomes" id="UP000663836">
    <property type="component" value="Unassembled WGS sequence"/>
</dbReference>
<name>A0A819I724_9BILA</name>
<evidence type="ECO:0000313" key="2">
    <source>
        <dbReference type="EMBL" id="CAF1433884.1"/>
    </source>
</evidence>
<comment type="caution">
    <text evidence="3">The sequence shown here is derived from an EMBL/GenBank/DDBJ whole genome shotgun (WGS) entry which is preliminary data.</text>
</comment>
<feature type="coiled-coil region" evidence="1">
    <location>
        <begin position="119"/>
        <end position="146"/>
    </location>
</feature>
<evidence type="ECO:0000256" key="1">
    <source>
        <dbReference type="SAM" id="Coils"/>
    </source>
</evidence>
<keyword evidence="1" id="KW-0175">Coiled coil</keyword>
<evidence type="ECO:0000313" key="3">
    <source>
        <dbReference type="EMBL" id="CAF3908474.1"/>
    </source>
</evidence>
<protein>
    <submittedName>
        <fullName evidence="3">Uncharacterized protein</fullName>
    </submittedName>
</protein>
<dbReference type="AlphaFoldDB" id="A0A819I724"/>
<reference evidence="3" key="1">
    <citation type="submission" date="2021-02" db="EMBL/GenBank/DDBJ databases">
        <authorList>
            <person name="Nowell W R."/>
        </authorList>
    </citation>
    <scope>NUCLEOTIDE SEQUENCE</scope>
</reference>
<evidence type="ECO:0000313" key="4">
    <source>
        <dbReference type="Proteomes" id="UP000663836"/>
    </source>
</evidence>